<keyword evidence="2" id="KW-1185">Reference proteome</keyword>
<organism evidence="1">
    <name type="scientific">Darwinula stevensoni</name>
    <dbReference type="NCBI Taxonomy" id="69355"/>
    <lineage>
        <taxon>Eukaryota</taxon>
        <taxon>Metazoa</taxon>
        <taxon>Ecdysozoa</taxon>
        <taxon>Arthropoda</taxon>
        <taxon>Crustacea</taxon>
        <taxon>Oligostraca</taxon>
        <taxon>Ostracoda</taxon>
        <taxon>Podocopa</taxon>
        <taxon>Podocopida</taxon>
        <taxon>Darwinulocopina</taxon>
        <taxon>Darwinuloidea</taxon>
        <taxon>Darwinulidae</taxon>
        <taxon>Darwinula</taxon>
    </lineage>
</organism>
<protein>
    <submittedName>
        <fullName evidence="1">Uncharacterized protein</fullName>
    </submittedName>
</protein>
<evidence type="ECO:0000313" key="2">
    <source>
        <dbReference type="Proteomes" id="UP000677054"/>
    </source>
</evidence>
<dbReference type="Proteomes" id="UP000677054">
    <property type="component" value="Unassembled WGS sequence"/>
</dbReference>
<proteinExistence type="predicted"/>
<reference evidence="1" key="1">
    <citation type="submission" date="2020-11" db="EMBL/GenBank/DDBJ databases">
        <authorList>
            <person name="Tran Van P."/>
        </authorList>
    </citation>
    <scope>NUCLEOTIDE SEQUENCE</scope>
</reference>
<evidence type="ECO:0000313" key="1">
    <source>
        <dbReference type="EMBL" id="CAD7253301.1"/>
    </source>
</evidence>
<name>A0A7R9AFI1_9CRUS</name>
<dbReference type="EMBL" id="LR905140">
    <property type="protein sequence ID" value="CAD7253301.1"/>
    <property type="molecule type" value="Genomic_DNA"/>
</dbReference>
<dbReference type="EMBL" id="CAJPEV010005623">
    <property type="protein sequence ID" value="CAG0903340.1"/>
    <property type="molecule type" value="Genomic_DNA"/>
</dbReference>
<gene>
    <name evidence="1" type="ORF">DSTB1V02_LOCUS13051</name>
</gene>
<dbReference type="AlphaFoldDB" id="A0A7R9AFI1"/>
<sequence length="73" mass="8560">MRQVTGFRGHQGLKYVQKIAEKYLTAARKLARLEEVKAELVQSFIVPEKRKENPCHARILEDITADVLRRRKK</sequence>
<accession>A0A7R9AFI1</accession>